<evidence type="ECO:0000256" key="9">
    <source>
        <dbReference type="SAM" id="Phobius"/>
    </source>
</evidence>
<reference evidence="12 13" key="1">
    <citation type="submission" date="2023-03" db="EMBL/GenBank/DDBJ databases">
        <title>Novel Species.</title>
        <authorList>
            <person name="Ma S."/>
        </authorList>
    </citation>
    <scope>NUCLEOTIDE SEQUENCE [LARGE SCALE GENOMIC DNA]</scope>
    <source>
        <strain evidence="12 13">LIND6LT2</strain>
    </source>
</reference>
<dbReference type="Pfam" id="PF13807">
    <property type="entry name" value="GNVR"/>
    <property type="match status" value="1"/>
</dbReference>
<dbReference type="InterPro" id="IPR003856">
    <property type="entry name" value="LPS_length_determ_N"/>
</dbReference>
<organism evidence="12 13">
    <name type="scientific">Defluviitalea saccharophila</name>
    <dbReference type="NCBI Taxonomy" id="879970"/>
    <lineage>
        <taxon>Bacteria</taxon>
        <taxon>Bacillati</taxon>
        <taxon>Bacillota</taxon>
        <taxon>Clostridia</taxon>
        <taxon>Lachnospirales</taxon>
        <taxon>Defluviitaleaceae</taxon>
        <taxon>Defluviitalea</taxon>
    </lineage>
</organism>
<keyword evidence="6 9" id="KW-0472">Membrane</keyword>
<keyword evidence="13" id="KW-1185">Reference proteome</keyword>
<proteinExistence type="inferred from homology"/>
<evidence type="ECO:0000256" key="1">
    <source>
        <dbReference type="ARBA" id="ARBA00004651"/>
    </source>
</evidence>
<dbReference type="InterPro" id="IPR032807">
    <property type="entry name" value="GNVR"/>
</dbReference>
<sequence>MEEEISLRELIEVLLKGRKLIGIITAVAVILSVVVSFMMSPVYEARATLLANPIGSKQNKEITNSNDVLDTISQYPEMTIETYKEQFLNSEVVQATIIDLDLKDSEGNPMKIRSLRDKVTLEVVDKTNLIRVFVKDEDPEVAAKIANSLSENFIKFITRMTKRKGEQAVQAINEQLEATKKMLDEEAQKKRDYLKNAKDIEELNQEIVALRDQLTVYKQNLIDTDKQIHSDLKSLEALENSGIKSTNINIGAIKAKIQLNEVQGITNTNNTNNSSDSEQDGQVNTSRPSNTQNNTGSNMTIGQEIEFDVSNSSVLEGAMLAAHRTQMETRLIQNISEKEVLEQKIEEIQNRLTELRATLATEEYKYNEVMRNYELAEQSFQAYQAKKNEAEQNVAADIGKASIIISTSAVVPDVPSSPNKILNIAIGFVLGLMIGVFVVFFKSYWENTESK</sequence>
<keyword evidence="7" id="KW-0175">Coiled coil</keyword>
<feature type="domain" description="Polysaccharide chain length determinant N-terminal" evidence="10">
    <location>
        <begin position="3"/>
        <end position="98"/>
    </location>
</feature>
<dbReference type="Pfam" id="PF02706">
    <property type="entry name" value="Wzz"/>
    <property type="match status" value="1"/>
</dbReference>
<name>A0ABZ2Y4B3_9FIRM</name>
<feature type="domain" description="Tyrosine-protein kinase G-rich" evidence="11">
    <location>
        <begin position="370"/>
        <end position="443"/>
    </location>
</feature>
<feature type="region of interest" description="Disordered" evidence="8">
    <location>
        <begin position="266"/>
        <end position="298"/>
    </location>
</feature>
<evidence type="ECO:0000313" key="13">
    <source>
        <dbReference type="Proteomes" id="UP001486565"/>
    </source>
</evidence>
<comment type="subcellular location">
    <subcellularLocation>
        <location evidence="1">Cell membrane</location>
        <topology evidence="1">Multi-pass membrane protein</topology>
    </subcellularLocation>
</comment>
<evidence type="ECO:0000256" key="7">
    <source>
        <dbReference type="SAM" id="Coils"/>
    </source>
</evidence>
<feature type="coiled-coil region" evidence="7">
    <location>
        <begin position="166"/>
        <end position="220"/>
    </location>
</feature>
<evidence type="ECO:0000256" key="5">
    <source>
        <dbReference type="ARBA" id="ARBA00022989"/>
    </source>
</evidence>
<dbReference type="PANTHER" id="PTHR32309">
    <property type="entry name" value="TYROSINE-PROTEIN KINASE"/>
    <property type="match status" value="1"/>
</dbReference>
<dbReference type="InterPro" id="IPR050445">
    <property type="entry name" value="Bact_polysacc_biosynth/exp"/>
</dbReference>
<feature type="coiled-coil region" evidence="7">
    <location>
        <begin position="331"/>
        <end position="393"/>
    </location>
</feature>
<evidence type="ECO:0000256" key="2">
    <source>
        <dbReference type="ARBA" id="ARBA00006683"/>
    </source>
</evidence>
<dbReference type="PANTHER" id="PTHR32309:SF13">
    <property type="entry name" value="FERRIC ENTEROBACTIN TRANSPORT PROTEIN FEPE"/>
    <property type="match status" value="1"/>
</dbReference>
<keyword evidence="5 9" id="KW-1133">Transmembrane helix</keyword>
<keyword evidence="4 9" id="KW-0812">Transmembrane</keyword>
<feature type="transmembrane region" description="Helical" evidence="9">
    <location>
        <begin position="421"/>
        <end position="441"/>
    </location>
</feature>
<comment type="similarity">
    <text evidence="2">Belongs to the CpsC/CapA family.</text>
</comment>
<keyword evidence="3" id="KW-1003">Cell membrane</keyword>
<evidence type="ECO:0000259" key="10">
    <source>
        <dbReference type="Pfam" id="PF02706"/>
    </source>
</evidence>
<evidence type="ECO:0000256" key="6">
    <source>
        <dbReference type="ARBA" id="ARBA00023136"/>
    </source>
</evidence>
<dbReference type="Proteomes" id="UP001486565">
    <property type="component" value="Chromosome"/>
</dbReference>
<dbReference type="RefSeq" id="WP_341876753.1">
    <property type="nucleotide sequence ID" value="NZ_CP121687.1"/>
</dbReference>
<feature type="compositionally biased region" description="Polar residues" evidence="8">
    <location>
        <begin position="274"/>
        <end position="298"/>
    </location>
</feature>
<evidence type="ECO:0000259" key="11">
    <source>
        <dbReference type="Pfam" id="PF13807"/>
    </source>
</evidence>
<feature type="transmembrane region" description="Helical" evidence="9">
    <location>
        <begin position="20"/>
        <end position="43"/>
    </location>
</feature>
<protein>
    <submittedName>
        <fullName evidence="12">Wzz/FepE/Etk N-terminal domain-containing protein</fullName>
    </submittedName>
</protein>
<dbReference type="EMBL" id="CP121687">
    <property type="protein sequence ID" value="WZL69765.1"/>
    <property type="molecule type" value="Genomic_DNA"/>
</dbReference>
<evidence type="ECO:0000256" key="8">
    <source>
        <dbReference type="SAM" id="MobiDB-lite"/>
    </source>
</evidence>
<accession>A0ABZ2Y4B3</accession>
<gene>
    <name evidence="12" type="ORF">QBE51_13425</name>
</gene>
<evidence type="ECO:0000256" key="3">
    <source>
        <dbReference type="ARBA" id="ARBA00022475"/>
    </source>
</evidence>
<evidence type="ECO:0000256" key="4">
    <source>
        <dbReference type="ARBA" id="ARBA00022692"/>
    </source>
</evidence>
<evidence type="ECO:0000313" key="12">
    <source>
        <dbReference type="EMBL" id="WZL69765.1"/>
    </source>
</evidence>